<reference evidence="3 4" key="1">
    <citation type="journal article" date="2016" name="Mol. Biol. Evol.">
        <title>Comparative Genomics of Early-Diverging Mushroom-Forming Fungi Provides Insights into the Origins of Lignocellulose Decay Capabilities.</title>
        <authorList>
            <person name="Nagy L.G."/>
            <person name="Riley R."/>
            <person name="Tritt A."/>
            <person name="Adam C."/>
            <person name="Daum C."/>
            <person name="Floudas D."/>
            <person name="Sun H."/>
            <person name="Yadav J.S."/>
            <person name="Pangilinan J."/>
            <person name="Larsson K.H."/>
            <person name="Matsuura K."/>
            <person name="Barry K."/>
            <person name="Labutti K."/>
            <person name="Kuo R."/>
            <person name="Ohm R.A."/>
            <person name="Bhattacharya S.S."/>
            <person name="Shirouzu T."/>
            <person name="Yoshinaga Y."/>
            <person name="Martin F.M."/>
            <person name="Grigoriev I.V."/>
            <person name="Hibbett D.S."/>
        </authorList>
    </citation>
    <scope>NUCLEOTIDE SEQUENCE [LARGE SCALE GENOMIC DNA]</scope>
    <source>
        <strain evidence="3 4">HHB12733</strain>
    </source>
</reference>
<keyword evidence="3" id="KW-0808">Transferase</keyword>
<keyword evidence="4" id="KW-1185">Reference proteome</keyword>
<dbReference type="Gene3D" id="3.40.50.12230">
    <property type="match status" value="1"/>
</dbReference>
<gene>
    <name evidence="3" type="ORF">CALCODRAFT_204242</name>
</gene>
<dbReference type="GO" id="GO:0005739">
    <property type="term" value="C:mitochondrion"/>
    <property type="evidence" value="ECO:0007669"/>
    <property type="project" value="TreeGrafter"/>
</dbReference>
<dbReference type="InterPro" id="IPR002376">
    <property type="entry name" value="Formyl_transf_N"/>
</dbReference>
<dbReference type="EC" id="2.1.2.9" evidence="1"/>
<dbReference type="STRING" id="1353952.A0A165JZH2"/>
<dbReference type="Pfam" id="PF00551">
    <property type="entry name" value="Formyl_trans_N"/>
    <property type="match status" value="1"/>
</dbReference>
<accession>A0A165JZH2</accession>
<dbReference type="InterPro" id="IPR041711">
    <property type="entry name" value="Met-tRNA-FMT_N"/>
</dbReference>
<organism evidence="3 4">
    <name type="scientific">Calocera cornea HHB12733</name>
    <dbReference type="NCBI Taxonomy" id="1353952"/>
    <lineage>
        <taxon>Eukaryota</taxon>
        <taxon>Fungi</taxon>
        <taxon>Dikarya</taxon>
        <taxon>Basidiomycota</taxon>
        <taxon>Agaricomycotina</taxon>
        <taxon>Dacrymycetes</taxon>
        <taxon>Dacrymycetales</taxon>
        <taxon>Dacrymycetaceae</taxon>
        <taxon>Calocera</taxon>
    </lineage>
</organism>
<feature type="domain" description="Formyl transferase N-terminal" evidence="2">
    <location>
        <begin position="146"/>
        <end position="253"/>
    </location>
</feature>
<dbReference type="EMBL" id="KV423916">
    <property type="protein sequence ID" value="KZT62471.1"/>
    <property type="molecule type" value="Genomic_DNA"/>
</dbReference>
<dbReference type="PANTHER" id="PTHR11138:SF5">
    <property type="entry name" value="METHIONYL-TRNA FORMYLTRANSFERASE, MITOCHONDRIAL"/>
    <property type="match status" value="1"/>
</dbReference>
<proteinExistence type="predicted"/>
<evidence type="ECO:0000256" key="1">
    <source>
        <dbReference type="ARBA" id="ARBA00012261"/>
    </source>
</evidence>
<dbReference type="InParanoid" id="A0A165JZH2"/>
<evidence type="ECO:0000259" key="2">
    <source>
        <dbReference type="Pfam" id="PF00551"/>
    </source>
</evidence>
<dbReference type="PANTHER" id="PTHR11138">
    <property type="entry name" value="METHIONYL-TRNA FORMYLTRANSFERASE"/>
    <property type="match status" value="1"/>
</dbReference>
<dbReference type="InterPro" id="IPR036477">
    <property type="entry name" value="Formyl_transf_N_sf"/>
</dbReference>
<protein>
    <recommendedName>
        <fullName evidence="1">methionyl-tRNA formyltransferase</fullName>
        <ecNumber evidence="1">2.1.2.9</ecNumber>
    </recommendedName>
</protein>
<dbReference type="GO" id="GO:0004479">
    <property type="term" value="F:methionyl-tRNA formyltransferase activity"/>
    <property type="evidence" value="ECO:0007669"/>
    <property type="project" value="UniProtKB-EC"/>
</dbReference>
<dbReference type="AlphaFoldDB" id="A0A165JZH2"/>
<evidence type="ECO:0000313" key="4">
    <source>
        <dbReference type="Proteomes" id="UP000076842"/>
    </source>
</evidence>
<dbReference type="OrthoDB" id="10268103at2759"/>
<dbReference type="SUPFAM" id="SSF53328">
    <property type="entry name" value="Formyltransferase"/>
    <property type="match status" value="1"/>
</dbReference>
<name>A0A165JZH2_9BASI</name>
<evidence type="ECO:0000313" key="3">
    <source>
        <dbReference type="EMBL" id="KZT62471.1"/>
    </source>
</evidence>
<sequence length="430" mass="47751">MLSFPSPLLRCSVLHSPSRSSLPSCSFKVGPLVRRAQISQRRNHSSAKHPPFNIHFFGSDEFSVEVLKSVMDAKELWKSLKVVTTGDKDQQRTPDLYIPPLLTFADLHKIERLVVAPTPLSSSGTKSSATESTEAVFSVPDTVLGTGETSSENLLVVASYGQILPPSLLNLFAPNRRLNVHPSLLPHLRGPSPIQTAIYNGETETGVSIIGVEQKVDTGDIWAQDRCGLYKNDTFAKMKIKLGVLGGRLLVDVMRKMLMDQAESRPQGEGATYCRKVNDTWSGVVWEECTADKLSRIWRAIGHAHPPKAIFFSKAKIWKTFRMLDVEETRPSKHTRELLQPGWSTYVDKTQQMHVRCAGGTEATFKYAHTEGSQKTGSKQWRNGLPKRIMEFGRGDKSKAPYLPSPWADAVHPHRAGPSILSYERTPPGA</sequence>
<dbReference type="Proteomes" id="UP000076842">
    <property type="component" value="Unassembled WGS sequence"/>
</dbReference>
<dbReference type="CDD" id="cd08646">
    <property type="entry name" value="FMT_core_Met-tRNA-FMT_N"/>
    <property type="match status" value="1"/>
</dbReference>